<feature type="domain" description="YspA cpYpsA-related SLOG" evidence="1">
    <location>
        <begin position="168"/>
        <end position="233"/>
    </location>
</feature>
<proteinExistence type="predicted"/>
<name>A0A0F8VKS7_9ZZZZ</name>
<evidence type="ECO:0000259" key="1">
    <source>
        <dbReference type="Pfam" id="PF10686"/>
    </source>
</evidence>
<dbReference type="SUPFAM" id="SSF53300">
    <property type="entry name" value="vWA-like"/>
    <property type="match status" value="1"/>
</dbReference>
<dbReference type="AlphaFoldDB" id="A0A0F8VKS7"/>
<dbReference type="PANTHER" id="PTHR36846:SF1">
    <property type="entry name" value="PROTEIN VIAA"/>
    <property type="match status" value="1"/>
</dbReference>
<accession>A0A0F8VKS7</accession>
<feature type="non-terminal residue" evidence="2">
    <location>
        <position position="1"/>
    </location>
</feature>
<dbReference type="PANTHER" id="PTHR36846">
    <property type="entry name" value="PROTEIN VIAA"/>
    <property type="match status" value="1"/>
</dbReference>
<reference evidence="2" key="1">
    <citation type="journal article" date="2015" name="Nature">
        <title>Complex archaea that bridge the gap between prokaryotes and eukaryotes.</title>
        <authorList>
            <person name="Spang A."/>
            <person name="Saw J.H."/>
            <person name="Jorgensen S.L."/>
            <person name="Zaremba-Niedzwiedzka K."/>
            <person name="Martijn J."/>
            <person name="Lind A.E."/>
            <person name="van Eijk R."/>
            <person name="Schleper C."/>
            <person name="Guy L."/>
            <person name="Ettema T.J."/>
        </authorList>
    </citation>
    <scope>NUCLEOTIDE SEQUENCE</scope>
</reference>
<evidence type="ECO:0000313" key="2">
    <source>
        <dbReference type="EMBL" id="KKK44937.1"/>
    </source>
</evidence>
<protein>
    <recommendedName>
        <fullName evidence="1">YspA cpYpsA-related SLOG domain-containing protein</fullName>
    </recommendedName>
</protein>
<dbReference type="InterPro" id="IPR036465">
    <property type="entry name" value="vWFA_dom_sf"/>
</dbReference>
<gene>
    <name evidence="2" type="ORF">LCGC14_3166290</name>
</gene>
<dbReference type="Pfam" id="PF10686">
    <property type="entry name" value="YAcAr"/>
    <property type="match status" value="1"/>
</dbReference>
<sequence length="281" mass="30968">KDTAEGLGLGDDRGHIDTKELAKYFEKIRNDEFLRKIMVMAGRMRAMCQALQRTKLTHGQDDTVGVELGGDISRLVPSELAQLACDIPELELLALDRVARRQALCRKYRGIDKLGRGPIVVVVDESGSMKRNDKIIAAKALALTMAWLARQQKRWIALVGFAGGPEGTRIAFSGGDYQAYDLIWSVLDATHQKYPDMVLLHGGTPKGAEMIAARWADARGVTQVVFKPDWKSHGKAAPFKRNDKMLEILPQGLIATPGSGITENIVDKARKLGIRVKRIGV</sequence>
<comment type="caution">
    <text evidence="2">The sequence shown here is derived from an EMBL/GenBank/DDBJ whole genome shotgun (WGS) entry which is preliminary data.</text>
</comment>
<dbReference type="InterPro" id="IPR019627">
    <property type="entry name" value="YAcAr"/>
</dbReference>
<dbReference type="GO" id="GO:0005829">
    <property type="term" value="C:cytosol"/>
    <property type="evidence" value="ECO:0007669"/>
    <property type="project" value="TreeGrafter"/>
</dbReference>
<organism evidence="2">
    <name type="scientific">marine sediment metagenome</name>
    <dbReference type="NCBI Taxonomy" id="412755"/>
    <lineage>
        <taxon>unclassified sequences</taxon>
        <taxon>metagenomes</taxon>
        <taxon>ecological metagenomes</taxon>
    </lineage>
</organism>
<dbReference type="EMBL" id="LAZR01070132">
    <property type="protein sequence ID" value="KKK44937.1"/>
    <property type="molecule type" value="Genomic_DNA"/>
</dbReference>